<dbReference type="EMBL" id="JANBPG010000874">
    <property type="protein sequence ID" value="KAJ1893169.1"/>
    <property type="molecule type" value="Genomic_DNA"/>
</dbReference>
<name>A0ACC1IJ84_9FUNG</name>
<evidence type="ECO:0000313" key="2">
    <source>
        <dbReference type="Proteomes" id="UP001150581"/>
    </source>
</evidence>
<reference evidence="1" key="1">
    <citation type="submission" date="2022-07" db="EMBL/GenBank/DDBJ databases">
        <title>Phylogenomic reconstructions and comparative analyses of Kickxellomycotina fungi.</title>
        <authorList>
            <person name="Reynolds N.K."/>
            <person name="Stajich J.E."/>
            <person name="Barry K."/>
            <person name="Grigoriev I.V."/>
            <person name="Crous P."/>
            <person name="Smith M.E."/>
        </authorList>
    </citation>
    <scope>NUCLEOTIDE SEQUENCE</scope>
    <source>
        <strain evidence="1">Benny 63K</strain>
    </source>
</reference>
<comment type="caution">
    <text evidence="1">The sequence shown here is derived from an EMBL/GenBank/DDBJ whole genome shotgun (WGS) entry which is preliminary data.</text>
</comment>
<feature type="non-terminal residue" evidence="1">
    <location>
        <position position="1"/>
    </location>
</feature>
<evidence type="ECO:0000313" key="1">
    <source>
        <dbReference type="EMBL" id="KAJ1893169.1"/>
    </source>
</evidence>
<sequence length="115" mass="12812">NLVEGYKFSTNNKVAKSLPFFASNSIYRSDLISSYQNATDFSEHLQVQPDDLLSDFVKLATASLGAKDTKWYRNMPGKAPSELAEPEFTATLKPKPKTKRVRKNPSSPASSLQKK</sequence>
<gene>
    <name evidence="1" type="ORF">LPJ66_005918</name>
</gene>
<organism evidence="1 2">
    <name type="scientific">Kickxella alabastrina</name>
    <dbReference type="NCBI Taxonomy" id="61397"/>
    <lineage>
        <taxon>Eukaryota</taxon>
        <taxon>Fungi</taxon>
        <taxon>Fungi incertae sedis</taxon>
        <taxon>Zoopagomycota</taxon>
        <taxon>Kickxellomycotina</taxon>
        <taxon>Kickxellomycetes</taxon>
        <taxon>Kickxellales</taxon>
        <taxon>Kickxellaceae</taxon>
        <taxon>Kickxella</taxon>
    </lineage>
</organism>
<accession>A0ACC1IJ84</accession>
<protein>
    <submittedName>
        <fullName evidence="1">Uncharacterized protein</fullName>
    </submittedName>
</protein>
<dbReference type="Proteomes" id="UP001150581">
    <property type="component" value="Unassembled WGS sequence"/>
</dbReference>
<proteinExistence type="predicted"/>
<keyword evidence="2" id="KW-1185">Reference proteome</keyword>